<evidence type="ECO:0008006" key="5">
    <source>
        <dbReference type="Google" id="ProtNLM"/>
    </source>
</evidence>
<protein>
    <recommendedName>
        <fullName evidence="5">Proteoglycan</fullName>
    </recommendedName>
</protein>
<evidence type="ECO:0000313" key="4">
    <source>
        <dbReference type="Proteomes" id="UP000266152"/>
    </source>
</evidence>
<feature type="compositionally biased region" description="Low complexity" evidence="1">
    <location>
        <begin position="343"/>
        <end position="358"/>
    </location>
</feature>
<feature type="region of interest" description="Disordered" evidence="1">
    <location>
        <begin position="327"/>
        <end position="381"/>
    </location>
</feature>
<keyword evidence="4" id="KW-1185">Reference proteome</keyword>
<evidence type="ECO:0000256" key="2">
    <source>
        <dbReference type="SAM" id="SignalP"/>
    </source>
</evidence>
<accession>A0A395S2V1</accession>
<feature type="compositionally biased region" description="Polar residues" evidence="1">
    <location>
        <begin position="359"/>
        <end position="381"/>
    </location>
</feature>
<feature type="compositionally biased region" description="Low complexity" evidence="1">
    <location>
        <begin position="490"/>
        <end position="501"/>
    </location>
</feature>
<dbReference type="STRING" id="5514.A0A395S2V1"/>
<keyword evidence="2" id="KW-0732">Signal</keyword>
<comment type="caution">
    <text evidence="3">The sequence shown here is derived from an EMBL/GenBank/DDBJ whole genome shotgun (WGS) entry which is preliminary data.</text>
</comment>
<gene>
    <name evidence="3" type="ORF">FSPOR_6460</name>
</gene>
<feature type="chain" id="PRO_5017422686" description="Proteoglycan" evidence="2">
    <location>
        <begin position="24"/>
        <end position="658"/>
    </location>
</feature>
<feature type="region of interest" description="Disordered" evidence="1">
    <location>
        <begin position="114"/>
        <end position="205"/>
    </location>
</feature>
<organism evidence="3 4">
    <name type="scientific">Fusarium sporotrichioides</name>
    <dbReference type="NCBI Taxonomy" id="5514"/>
    <lineage>
        <taxon>Eukaryota</taxon>
        <taxon>Fungi</taxon>
        <taxon>Dikarya</taxon>
        <taxon>Ascomycota</taxon>
        <taxon>Pezizomycotina</taxon>
        <taxon>Sordariomycetes</taxon>
        <taxon>Hypocreomycetidae</taxon>
        <taxon>Hypocreales</taxon>
        <taxon>Nectriaceae</taxon>
        <taxon>Fusarium</taxon>
    </lineage>
</organism>
<dbReference type="Proteomes" id="UP000266152">
    <property type="component" value="Unassembled WGS sequence"/>
</dbReference>
<name>A0A395S2V1_FUSSP</name>
<feature type="region of interest" description="Disordered" evidence="1">
    <location>
        <begin position="464"/>
        <end position="595"/>
    </location>
</feature>
<dbReference type="EMBL" id="PXOF01000090">
    <property type="protein sequence ID" value="RGP66720.1"/>
    <property type="molecule type" value="Genomic_DNA"/>
</dbReference>
<feature type="compositionally biased region" description="Polar residues" evidence="1">
    <location>
        <begin position="563"/>
        <end position="577"/>
    </location>
</feature>
<feature type="compositionally biased region" description="Low complexity" evidence="1">
    <location>
        <begin position="327"/>
        <end position="336"/>
    </location>
</feature>
<reference evidence="3 4" key="1">
    <citation type="journal article" date="2018" name="PLoS Pathog.">
        <title>Evolution of structural diversity of trichothecenes, a family of toxins produced by plant pathogenic and entomopathogenic fungi.</title>
        <authorList>
            <person name="Proctor R.H."/>
            <person name="McCormick S.P."/>
            <person name="Kim H.S."/>
            <person name="Cardoza R.E."/>
            <person name="Stanley A.M."/>
            <person name="Lindo L."/>
            <person name="Kelly A."/>
            <person name="Brown D.W."/>
            <person name="Lee T."/>
            <person name="Vaughan M.M."/>
            <person name="Alexander N.J."/>
            <person name="Busman M."/>
            <person name="Gutierrez S."/>
        </authorList>
    </citation>
    <scope>NUCLEOTIDE SEQUENCE [LARGE SCALE GENOMIC DNA]</scope>
    <source>
        <strain evidence="3 4">NRRL 3299</strain>
    </source>
</reference>
<evidence type="ECO:0000256" key="1">
    <source>
        <dbReference type="SAM" id="MobiDB-lite"/>
    </source>
</evidence>
<dbReference type="AlphaFoldDB" id="A0A395S2V1"/>
<feature type="signal peptide" evidence="2">
    <location>
        <begin position="1"/>
        <end position="23"/>
    </location>
</feature>
<feature type="compositionally biased region" description="Polar residues" evidence="1">
    <location>
        <begin position="525"/>
        <end position="551"/>
    </location>
</feature>
<proteinExistence type="predicted"/>
<evidence type="ECO:0000313" key="3">
    <source>
        <dbReference type="EMBL" id="RGP66720.1"/>
    </source>
</evidence>
<sequence>MKLTKRLGAFFALNLSLAPSVQAAATCSQLSGSIYTGPNGNAFDIACDTSTVNGNIFAYYSDGDEFQDCVDRCDAVPACIVSLYLAGSGDCALINSYQGTRSFTGNDIAIKRPATSTTTTSAEPTSSVTSSTEVSSTEDSSTETSSIEATTTVASSTETSSIETSSIEATSTVALSTEPSSIEASSTETTSATASAATTSTALSFSTSSIEAESTSLEASPESLSTSQAFTLVTTTADFPSTSTVSTETSTDDCDDETSTIETSIVVVTSTATGSEIQPTSLSTDIMSSPDTVIQTSEVSTLATSEASASTSSAFSLTTVETQNSVSTSLPSSVTSDALASPTASSDTTVTETRTTYTQVASPSLSSAGTTEHGSKTLSVSGITTMKTESASRLATPYPASDCVWTVYLTMVEYVTCSTGVVPETATTTTYITAGSHDGSYKPPVVTLPSGCIGGYQVDASGHSYPLAQPTNGSYENSPDRGYGQPYIQPTPGSSGSSHPGYNNAKPHVPAPTAESHGDSEPEYINSQPSVPQSTQGSHANSADDNYSQPSIPGHGSPEPNKNEPQPTGSDAATTAVSAYGPGAPENSVASSGIHHEQVGISTTLAIRTTATEERYAPSASASAPEEAPSTPVIASGASRHQGMAWTLIAVALIALRV</sequence>